<accession>A0A1Y6L6V5</accession>
<sequence length="319" mass="34494">MAPLLRSIVALTLLTFVSNARCLPQSSEPKLPLNEVDNSGATPLPPPSGALKHVVLGAGFQNYTCTTAGTYVQNVSPAGAFARLYDITAEVSKSKRDHITKATLKALEACLKKTKCSPSASNGYCDNCYRMGEAFARRQPAGEHFFEQVNGTQTPNFDMSGSGDYLSAKKVGSAKAPSSAYSGANRLGAVDWLYLVDNASGRSHGMSSVYRVETAGGVAPKTCSTAGSLVQVPCVQTCSSRENWYRANRYADSDTLTIRGLKDDGKRAVAAKKGRATRISGSELFPRHQEPRNIDLDLVAPMLFYDITYQEREQLVHCY</sequence>
<dbReference type="InterPro" id="IPR021851">
    <property type="entry name" value="DUF3455"/>
</dbReference>
<dbReference type="PANTHER" id="PTHR35567:SF3">
    <property type="entry name" value="MALATE DEHYDROGENASE"/>
    <property type="match status" value="1"/>
</dbReference>
<protein>
    <submittedName>
        <fullName evidence="2">Uncharacterized protein</fullName>
    </submittedName>
</protein>
<name>A0A1Y6L6V5_ZYMTR</name>
<reference evidence="2 3" key="1">
    <citation type="submission" date="2016-10" db="EMBL/GenBank/DDBJ databases">
        <authorList>
            <person name="Varghese N."/>
        </authorList>
    </citation>
    <scope>NUCLEOTIDE SEQUENCE [LARGE SCALE GENOMIC DNA]</scope>
</reference>
<keyword evidence="1" id="KW-0732">Signal</keyword>
<organism evidence="2 3">
    <name type="scientific">Zymoseptoria tritici ST99CH_1A5</name>
    <dbReference type="NCBI Taxonomy" id="1276529"/>
    <lineage>
        <taxon>Eukaryota</taxon>
        <taxon>Fungi</taxon>
        <taxon>Dikarya</taxon>
        <taxon>Ascomycota</taxon>
        <taxon>Pezizomycotina</taxon>
        <taxon>Dothideomycetes</taxon>
        <taxon>Dothideomycetidae</taxon>
        <taxon>Mycosphaerellales</taxon>
        <taxon>Mycosphaerellaceae</taxon>
        <taxon>Zymoseptoria</taxon>
    </lineage>
</organism>
<dbReference type="EMBL" id="LT882676">
    <property type="protein sequence ID" value="SMY18980.1"/>
    <property type="molecule type" value="Genomic_DNA"/>
</dbReference>
<evidence type="ECO:0000313" key="3">
    <source>
        <dbReference type="Proteomes" id="UP000215453"/>
    </source>
</evidence>
<gene>
    <name evidence="2" type="ORF">ZT1A5_G415</name>
</gene>
<feature type="chain" id="PRO_5013232542" evidence="1">
    <location>
        <begin position="23"/>
        <end position="319"/>
    </location>
</feature>
<feature type="signal peptide" evidence="1">
    <location>
        <begin position="1"/>
        <end position="22"/>
    </location>
</feature>
<proteinExistence type="predicted"/>
<dbReference type="Pfam" id="PF11937">
    <property type="entry name" value="DUF3455"/>
    <property type="match status" value="1"/>
</dbReference>
<evidence type="ECO:0000256" key="1">
    <source>
        <dbReference type="SAM" id="SignalP"/>
    </source>
</evidence>
<dbReference type="Proteomes" id="UP000215453">
    <property type="component" value="Chromosome 1"/>
</dbReference>
<evidence type="ECO:0000313" key="2">
    <source>
        <dbReference type="EMBL" id="SMY18980.1"/>
    </source>
</evidence>
<dbReference type="PANTHER" id="PTHR35567">
    <property type="entry name" value="MALATE DEHYDROGENASE (AFU_ORTHOLOGUE AFUA_2G13800)"/>
    <property type="match status" value="1"/>
</dbReference>
<dbReference type="AlphaFoldDB" id="A0A1Y6L6V5"/>